<dbReference type="GO" id="GO:0004801">
    <property type="term" value="F:transaldolase activity"/>
    <property type="evidence" value="ECO:0007669"/>
    <property type="project" value="UniProtKB-EC"/>
</dbReference>
<keyword evidence="13" id="KW-1185">Reference proteome</keyword>
<dbReference type="EC" id="2.2.1.2" evidence="5 11"/>
<evidence type="ECO:0000256" key="1">
    <source>
        <dbReference type="ARBA" id="ARBA00003518"/>
    </source>
</evidence>
<sequence>MNRLTDQGVSVWLDDLSREAIVSEELSRLVEVGINGVTSNLAAFGNALKNPALYAVELQRFAKLGGSAVDVARAMLCADARAACELFSSVYESSEGREGYVAIDVDPACAHDANRTIAEAEMLCWLVDRPNLMIAIPATQNGLAAIRACLARGINVNATLIFSLDRYRRVVGSFFDGLEAAGRAGKDVSRIASTASFPVSAIDTAVDGLIDTIDTEYLRPLRGHAALARAISVYEEYERSLYSGRWLKLASLGAAPQRIVWTSTNVDDPAYDATRYVQALPAPGTISTVSAQTLYALHEHGEIREIPSVAGQYSHARTVFARLATERVDFAHVTARLEHEALTKSQQAWQALIEDIAQNLIRYPIEQRRA</sequence>
<dbReference type="Proteomes" id="UP001601521">
    <property type="component" value="Unassembled WGS sequence"/>
</dbReference>
<evidence type="ECO:0000256" key="10">
    <source>
        <dbReference type="ARBA" id="ARBA00023270"/>
    </source>
</evidence>
<dbReference type="InterPro" id="IPR004732">
    <property type="entry name" value="Transaldolase_2"/>
</dbReference>
<comment type="caution">
    <text evidence="11">Lacks conserved residue(s) required for the propagation of feature annotation.</text>
</comment>
<evidence type="ECO:0000313" key="13">
    <source>
        <dbReference type="Proteomes" id="UP001601521"/>
    </source>
</evidence>
<evidence type="ECO:0000256" key="7">
    <source>
        <dbReference type="ARBA" id="ARBA00022490"/>
    </source>
</evidence>
<keyword evidence="10 11" id="KW-0704">Schiff base</keyword>
<dbReference type="EMBL" id="JBIALX010000033">
    <property type="protein sequence ID" value="MFF0458609.1"/>
    <property type="molecule type" value="Genomic_DNA"/>
</dbReference>
<dbReference type="PIRSF" id="PIRSF036915">
    <property type="entry name" value="Trnald_Bac_Plnt"/>
    <property type="match status" value="1"/>
</dbReference>
<dbReference type="NCBIfam" id="NF002881">
    <property type="entry name" value="PRK03343.1"/>
    <property type="match status" value="1"/>
</dbReference>
<comment type="pathway">
    <text evidence="3 11">Carbohydrate degradation; pentose phosphate pathway; D-glyceraldehyde 3-phosphate and beta-D-fructose 6-phosphate from D-ribose 5-phosphate and D-xylulose 5-phosphate (non-oxidative stage): step 2/3.</text>
</comment>
<keyword evidence="9 11" id="KW-0570">Pentose shunt</keyword>
<dbReference type="PANTHER" id="PTHR10683">
    <property type="entry name" value="TRANSALDOLASE"/>
    <property type="match status" value="1"/>
</dbReference>
<name>A0ABW6NXC9_9NOCA</name>
<evidence type="ECO:0000256" key="5">
    <source>
        <dbReference type="ARBA" id="ARBA00013151"/>
    </source>
</evidence>
<dbReference type="RefSeq" id="WP_387256246.1">
    <property type="nucleotide sequence ID" value="NZ_JBIALX010000033.1"/>
</dbReference>
<evidence type="ECO:0000256" key="9">
    <source>
        <dbReference type="ARBA" id="ARBA00023126"/>
    </source>
</evidence>
<keyword evidence="7 11" id="KW-0963">Cytoplasm</keyword>
<dbReference type="NCBIfam" id="TIGR00876">
    <property type="entry name" value="tal_mycobact"/>
    <property type="match status" value="1"/>
</dbReference>
<evidence type="ECO:0000256" key="4">
    <source>
        <dbReference type="ARBA" id="ARBA00008426"/>
    </source>
</evidence>
<dbReference type="InterPro" id="IPR001585">
    <property type="entry name" value="TAL/FSA"/>
</dbReference>
<comment type="catalytic activity">
    <reaction evidence="11">
        <text>D-sedoheptulose 7-phosphate + D-glyceraldehyde 3-phosphate = D-erythrose 4-phosphate + beta-D-fructose 6-phosphate</text>
        <dbReference type="Rhea" id="RHEA:17053"/>
        <dbReference type="ChEBI" id="CHEBI:16897"/>
        <dbReference type="ChEBI" id="CHEBI:57483"/>
        <dbReference type="ChEBI" id="CHEBI:57634"/>
        <dbReference type="ChEBI" id="CHEBI:59776"/>
        <dbReference type="EC" id="2.2.1.2"/>
    </reaction>
</comment>
<evidence type="ECO:0000313" key="12">
    <source>
        <dbReference type="EMBL" id="MFF0458609.1"/>
    </source>
</evidence>
<dbReference type="Pfam" id="PF00923">
    <property type="entry name" value="TAL_FSA"/>
    <property type="match status" value="1"/>
</dbReference>
<accession>A0ABW6NXC9</accession>
<dbReference type="HAMAP" id="MF_00493">
    <property type="entry name" value="Transaldolase_2"/>
    <property type="match status" value="1"/>
</dbReference>
<keyword evidence="8 11" id="KW-0808">Transferase</keyword>
<comment type="caution">
    <text evidence="12">The sequence shown here is derived from an EMBL/GenBank/DDBJ whole genome shotgun (WGS) entry which is preliminary data.</text>
</comment>
<comment type="function">
    <text evidence="1 11">Transaldolase is important for the balance of metabolites in the pentose-phosphate pathway.</text>
</comment>
<evidence type="ECO:0000256" key="6">
    <source>
        <dbReference type="ARBA" id="ARBA00018292"/>
    </source>
</evidence>
<evidence type="ECO:0000256" key="2">
    <source>
        <dbReference type="ARBA" id="ARBA00004496"/>
    </source>
</evidence>
<gene>
    <name evidence="11 12" type="primary">tal</name>
    <name evidence="12" type="ORF">ACFYTH_35135</name>
</gene>
<comment type="subcellular location">
    <subcellularLocation>
        <location evidence="2 11">Cytoplasm</location>
    </subcellularLocation>
</comment>
<evidence type="ECO:0000256" key="11">
    <source>
        <dbReference type="HAMAP-Rule" id="MF_00493"/>
    </source>
</evidence>
<comment type="similarity">
    <text evidence="4 11">Belongs to the transaldolase family. Type 2 subfamily.</text>
</comment>
<evidence type="ECO:0000256" key="8">
    <source>
        <dbReference type="ARBA" id="ARBA00022679"/>
    </source>
</evidence>
<proteinExistence type="inferred from homology"/>
<dbReference type="InterPro" id="IPR013785">
    <property type="entry name" value="Aldolase_TIM"/>
</dbReference>
<dbReference type="Gene3D" id="3.20.20.70">
    <property type="entry name" value="Aldolase class I"/>
    <property type="match status" value="1"/>
</dbReference>
<dbReference type="SUPFAM" id="SSF51569">
    <property type="entry name" value="Aldolase"/>
    <property type="match status" value="1"/>
</dbReference>
<protein>
    <recommendedName>
        <fullName evidence="6 11">Transaldolase</fullName>
        <ecNumber evidence="5 11">2.2.1.2</ecNumber>
    </recommendedName>
</protein>
<dbReference type="PANTHER" id="PTHR10683:SF31">
    <property type="entry name" value="TRANSALDOLASE"/>
    <property type="match status" value="1"/>
</dbReference>
<evidence type="ECO:0000256" key="3">
    <source>
        <dbReference type="ARBA" id="ARBA00004857"/>
    </source>
</evidence>
<reference evidence="12 13" key="1">
    <citation type="submission" date="2024-10" db="EMBL/GenBank/DDBJ databases">
        <title>The Natural Products Discovery Center: Release of the First 8490 Sequenced Strains for Exploring Actinobacteria Biosynthetic Diversity.</title>
        <authorList>
            <person name="Kalkreuter E."/>
            <person name="Kautsar S.A."/>
            <person name="Yang D."/>
            <person name="Bader C.D."/>
            <person name="Teijaro C.N."/>
            <person name="Fluegel L."/>
            <person name="Davis C.M."/>
            <person name="Simpson J.R."/>
            <person name="Lauterbach L."/>
            <person name="Steele A.D."/>
            <person name="Gui C."/>
            <person name="Meng S."/>
            <person name="Li G."/>
            <person name="Viehrig K."/>
            <person name="Ye F."/>
            <person name="Su P."/>
            <person name="Kiefer A.F."/>
            <person name="Nichols A."/>
            <person name="Cepeda A.J."/>
            <person name="Yan W."/>
            <person name="Fan B."/>
            <person name="Jiang Y."/>
            <person name="Adhikari A."/>
            <person name="Zheng C.-J."/>
            <person name="Schuster L."/>
            <person name="Cowan T.M."/>
            <person name="Smanski M.J."/>
            <person name="Chevrette M.G."/>
            <person name="De Carvalho L.P.S."/>
            <person name="Shen B."/>
        </authorList>
    </citation>
    <scope>NUCLEOTIDE SEQUENCE [LARGE SCALE GENOMIC DNA]</scope>
    <source>
        <strain evidence="12 13">NPDC004550</strain>
    </source>
</reference>
<organism evidence="12 13">
    <name type="scientific">Nocardia africana</name>
    <dbReference type="NCBI Taxonomy" id="134964"/>
    <lineage>
        <taxon>Bacteria</taxon>
        <taxon>Bacillati</taxon>
        <taxon>Actinomycetota</taxon>
        <taxon>Actinomycetes</taxon>
        <taxon>Mycobacteriales</taxon>
        <taxon>Nocardiaceae</taxon>
        <taxon>Nocardia</taxon>
    </lineage>
</organism>